<dbReference type="InterPro" id="IPR023214">
    <property type="entry name" value="HAD_sf"/>
</dbReference>
<dbReference type="Pfam" id="PF08282">
    <property type="entry name" value="Hydrolase_3"/>
    <property type="match status" value="1"/>
</dbReference>
<dbReference type="EMBL" id="CP151657">
    <property type="protein sequence ID" value="WZP15512.1"/>
    <property type="molecule type" value="Genomic_DNA"/>
</dbReference>
<dbReference type="NCBIfam" id="TIGR00099">
    <property type="entry name" value="Cof-subfamily"/>
    <property type="match status" value="1"/>
</dbReference>
<accession>A0ABZ2ZZ12</accession>
<dbReference type="InterPro" id="IPR000150">
    <property type="entry name" value="Cof"/>
</dbReference>
<dbReference type="GO" id="GO:0016787">
    <property type="term" value="F:hydrolase activity"/>
    <property type="evidence" value="ECO:0007669"/>
    <property type="project" value="UniProtKB-KW"/>
</dbReference>
<name>A0ABZ2ZZ12_9MICC</name>
<dbReference type="Gene3D" id="3.40.50.1000">
    <property type="entry name" value="HAD superfamily/HAD-like"/>
    <property type="match status" value="1"/>
</dbReference>
<dbReference type="InterPro" id="IPR036412">
    <property type="entry name" value="HAD-like_sf"/>
</dbReference>
<sequence length="283" mass="29993">MTTLTSAGIEDRQDPRNNPHLVALDVDGTLVDHDGHMSAGVREAAQAAIAAGHHLVIATGRSYGAALPILERLGITKGYCVCSNGGVTLEIDTSLPDGYRVLDRVVFDPSVALDALRVSLPTAKFALEDSHGNFLSTERFQDASFGVEAQPVDFERLRSAEAVRVVVFSTDSTAEEFGEAVRAIGLHGVTYSVGWTAWLDIAAEGVTKASALEKVRCTLDIDRKHTLAMGDGRNDIEMLGWAGRGVAMGQAPQEVLEAATEVTGTVYEDGAATILRGLSDAQA</sequence>
<dbReference type="SFLD" id="SFLDS00003">
    <property type="entry name" value="Haloacid_Dehalogenase"/>
    <property type="match status" value="1"/>
</dbReference>
<evidence type="ECO:0000313" key="1">
    <source>
        <dbReference type="EMBL" id="WZP15512.1"/>
    </source>
</evidence>
<dbReference type="RefSeq" id="WP_342023170.1">
    <property type="nucleotide sequence ID" value="NZ_CP151657.1"/>
</dbReference>
<protein>
    <submittedName>
        <fullName evidence="1">HAD family hydrolase</fullName>
        <ecNumber evidence="1">3.1.3.-</ecNumber>
    </submittedName>
</protein>
<gene>
    <name evidence="1" type="ORF">AAE021_15360</name>
</gene>
<dbReference type="PANTHER" id="PTHR10000:SF8">
    <property type="entry name" value="HAD SUPERFAMILY HYDROLASE-LIKE, TYPE 3"/>
    <property type="match status" value="1"/>
</dbReference>
<proteinExistence type="predicted"/>
<evidence type="ECO:0000313" key="2">
    <source>
        <dbReference type="Proteomes" id="UP001448858"/>
    </source>
</evidence>
<dbReference type="SUPFAM" id="SSF56784">
    <property type="entry name" value="HAD-like"/>
    <property type="match status" value="1"/>
</dbReference>
<dbReference type="Gene3D" id="3.30.1240.10">
    <property type="match status" value="1"/>
</dbReference>
<keyword evidence="1" id="KW-0378">Hydrolase</keyword>
<organism evidence="1 2">
    <name type="scientific">Arthrobacter citreus</name>
    <dbReference type="NCBI Taxonomy" id="1670"/>
    <lineage>
        <taxon>Bacteria</taxon>
        <taxon>Bacillati</taxon>
        <taxon>Actinomycetota</taxon>
        <taxon>Actinomycetes</taxon>
        <taxon>Micrococcales</taxon>
        <taxon>Micrococcaceae</taxon>
        <taxon>Arthrobacter</taxon>
    </lineage>
</organism>
<dbReference type="SFLD" id="SFLDG01140">
    <property type="entry name" value="C2.B:_Phosphomannomutase_and_P"/>
    <property type="match status" value="1"/>
</dbReference>
<dbReference type="PANTHER" id="PTHR10000">
    <property type="entry name" value="PHOSPHOSERINE PHOSPHATASE"/>
    <property type="match status" value="1"/>
</dbReference>
<reference evidence="1 2" key="1">
    <citation type="submission" date="2024-04" db="EMBL/GenBank/DDBJ databases">
        <title>Arthrobacter sp. from Plains bison fecal sample.</title>
        <authorList>
            <person name="Ruzzini A."/>
        </authorList>
    </citation>
    <scope>NUCLEOTIDE SEQUENCE [LARGE SCALE GENOMIC DNA]</scope>
    <source>
        <strain evidence="1 2">EINP1</strain>
    </source>
</reference>
<dbReference type="Proteomes" id="UP001448858">
    <property type="component" value="Chromosome"/>
</dbReference>
<dbReference type="PROSITE" id="PS01229">
    <property type="entry name" value="COF_2"/>
    <property type="match status" value="1"/>
</dbReference>
<keyword evidence="2" id="KW-1185">Reference proteome</keyword>
<dbReference type="EC" id="3.1.3.-" evidence="1"/>